<dbReference type="EC" id="2.7.7.65" evidence="1"/>
<feature type="modified residue" description="4-aspartylphosphate" evidence="3">
    <location>
        <position position="188"/>
    </location>
</feature>
<gene>
    <name evidence="6" type="ORF">ACFOEK_02055</name>
</gene>
<accession>A0ABV7H7A6</accession>
<organism evidence="6 7">
    <name type="scientific">Litoribrevibacter euphylliae</name>
    <dbReference type="NCBI Taxonomy" id="1834034"/>
    <lineage>
        <taxon>Bacteria</taxon>
        <taxon>Pseudomonadati</taxon>
        <taxon>Pseudomonadota</taxon>
        <taxon>Gammaproteobacteria</taxon>
        <taxon>Oceanospirillales</taxon>
        <taxon>Oceanospirillaceae</taxon>
        <taxon>Litoribrevibacter</taxon>
    </lineage>
</organism>
<dbReference type="InterPro" id="IPR043128">
    <property type="entry name" value="Rev_trsase/Diguanyl_cyclase"/>
</dbReference>
<dbReference type="CDD" id="cd00156">
    <property type="entry name" value="REC"/>
    <property type="match status" value="1"/>
</dbReference>
<dbReference type="EMBL" id="JBHRSZ010000002">
    <property type="protein sequence ID" value="MFC3149804.1"/>
    <property type="molecule type" value="Genomic_DNA"/>
</dbReference>
<dbReference type="Pfam" id="PF00990">
    <property type="entry name" value="GGDEF"/>
    <property type="match status" value="1"/>
</dbReference>
<evidence type="ECO:0000259" key="5">
    <source>
        <dbReference type="PROSITE" id="PS50887"/>
    </source>
</evidence>
<dbReference type="CDD" id="cd01949">
    <property type="entry name" value="GGDEF"/>
    <property type="match status" value="1"/>
</dbReference>
<evidence type="ECO:0000256" key="2">
    <source>
        <dbReference type="ARBA" id="ARBA00034247"/>
    </source>
</evidence>
<feature type="domain" description="GGDEF" evidence="5">
    <location>
        <begin position="306"/>
        <end position="433"/>
    </location>
</feature>
<evidence type="ECO:0000256" key="1">
    <source>
        <dbReference type="ARBA" id="ARBA00012528"/>
    </source>
</evidence>
<comment type="catalytic activity">
    <reaction evidence="2">
        <text>2 GTP = 3',3'-c-di-GMP + 2 diphosphate</text>
        <dbReference type="Rhea" id="RHEA:24898"/>
        <dbReference type="ChEBI" id="CHEBI:33019"/>
        <dbReference type="ChEBI" id="CHEBI:37565"/>
        <dbReference type="ChEBI" id="CHEBI:58805"/>
        <dbReference type="EC" id="2.7.7.65"/>
    </reaction>
</comment>
<keyword evidence="3" id="KW-0597">Phosphoprotein</keyword>
<dbReference type="Pfam" id="PF00072">
    <property type="entry name" value="Response_reg"/>
    <property type="match status" value="2"/>
</dbReference>
<evidence type="ECO:0000313" key="7">
    <source>
        <dbReference type="Proteomes" id="UP001595476"/>
    </source>
</evidence>
<dbReference type="Gene3D" id="3.30.70.270">
    <property type="match status" value="1"/>
</dbReference>
<dbReference type="SMART" id="SM00267">
    <property type="entry name" value="GGDEF"/>
    <property type="match status" value="1"/>
</dbReference>
<keyword evidence="7" id="KW-1185">Reference proteome</keyword>
<keyword evidence="6" id="KW-0548">Nucleotidyltransferase</keyword>
<dbReference type="Proteomes" id="UP001595476">
    <property type="component" value="Unassembled WGS sequence"/>
</dbReference>
<dbReference type="InterPro" id="IPR011006">
    <property type="entry name" value="CheY-like_superfamily"/>
</dbReference>
<evidence type="ECO:0000256" key="3">
    <source>
        <dbReference type="PROSITE-ProRule" id="PRU00169"/>
    </source>
</evidence>
<dbReference type="PROSITE" id="PS50110">
    <property type="entry name" value="RESPONSE_REGULATORY"/>
    <property type="match status" value="2"/>
</dbReference>
<dbReference type="InterPro" id="IPR050469">
    <property type="entry name" value="Diguanylate_Cyclase"/>
</dbReference>
<evidence type="ECO:0000313" key="6">
    <source>
        <dbReference type="EMBL" id="MFC3149804.1"/>
    </source>
</evidence>
<dbReference type="PANTHER" id="PTHR45138">
    <property type="entry name" value="REGULATORY COMPONENTS OF SENSORY TRANSDUCTION SYSTEM"/>
    <property type="match status" value="1"/>
</dbReference>
<dbReference type="NCBIfam" id="TIGR00254">
    <property type="entry name" value="GGDEF"/>
    <property type="match status" value="1"/>
</dbReference>
<dbReference type="RefSeq" id="WP_386715435.1">
    <property type="nucleotide sequence ID" value="NZ_JBHRSZ010000002.1"/>
</dbReference>
<feature type="domain" description="Response regulatory" evidence="4">
    <location>
        <begin position="139"/>
        <end position="256"/>
    </location>
</feature>
<comment type="caution">
    <text evidence="3">Lacks conserved residue(s) required for the propagation of feature annotation.</text>
</comment>
<name>A0ABV7H7A6_9GAMM</name>
<dbReference type="InterPro" id="IPR001789">
    <property type="entry name" value="Sig_transdc_resp-reg_receiver"/>
</dbReference>
<dbReference type="SUPFAM" id="SSF52172">
    <property type="entry name" value="CheY-like"/>
    <property type="match status" value="2"/>
</dbReference>
<protein>
    <recommendedName>
        <fullName evidence="1">diguanylate cyclase</fullName>
        <ecNumber evidence="1">2.7.7.65</ecNumber>
    </recommendedName>
</protein>
<dbReference type="PANTHER" id="PTHR45138:SF9">
    <property type="entry name" value="DIGUANYLATE CYCLASE DGCM-RELATED"/>
    <property type="match status" value="1"/>
</dbReference>
<proteinExistence type="predicted"/>
<sequence length="433" mass="48457">MVDSPSKKPLSALLIEPSFIVQQVFSSILQKQGFCVESCKTAGDALTLIQQKSFDLVCVAYLLPDSTGIDICRQVRELDQEKRNTPVVLVTSEDNKSILLEVFKAGATEIFKKNDVEGFDSYLTQFVLSVMEYKTLYGKILYVEDSRSTAQLISTLLKLNGMEVDHFTTAEAALEAFDEENYDLIITDIILEGELTGSHLVQKVRQDQSKDTIPILAISGMEDPSRRVSLLKSGVNDFVSKPFLHDELMARVHNLLRSKKLFDRVQEQREALRELAMKDQLTGLYNRHFLMEVGPQRINEAQRHKQPLSMVVVDLDKFKAINDNYGHAIGDIVLKEVGTLLQEQSRTEDVACRFGGEEFVLILTHCDLLSAIEKADAIRERIESLKPAGIDVTASFGVSSLTATDDGISNLFDRADQAVYQSKDEGRNRVTAV</sequence>
<dbReference type="SMART" id="SM00448">
    <property type="entry name" value="REC"/>
    <property type="match status" value="2"/>
</dbReference>
<evidence type="ECO:0000259" key="4">
    <source>
        <dbReference type="PROSITE" id="PS50110"/>
    </source>
</evidence>
<reference evidence="7" key="1">
    <citation type="journal article" date="2019" name="Int. J. Syst. Evol. Microbiol.">
        <title>The Global Catalogue of Microorganisms (GCM) 10K type strain sequencing project: providing services to taxonomists for standard genome sequencing and annotation.</title>
        <authorList>
            <consortium name="The Broad Institute Genomics Platform"/>
            <consortium name="The Broad Institute Genome Sequencing Center for Infectious Disease"/>
            <person name="Wu L."/>
            <person name="Ma J."/>
        </authorList>
    </citation>
    <scope>NUCLEOTIDE SEQUENCE [LARGE SCALE GENOMIC DNA]</scope>
    <source>
        <strain evidence="7">KCTC 52438</strain>
    </source>
</reference>
<dbReference type="GO" id="GO:0052621">
    <property type="term" value="F:diguanylate cyclase activity"/>
    <property type="evidence" value="ECO:0007669"/>
    <property type="project" value="UniProtKB-EC"/>
</dbReference>
<feature type="domain" description="Response regulatory" evidence="4">
    <location>
        <begin position="11"/>
        <end position="128"/>
    </location>
</feature>
<keyword evidence="6" id="KW-0808">Transferase</keyword>
<dbReference type="Gene3D" id="3.40.50.2300">
    <property type="match status" value="2"/>
</dbReference>
<dbReference type="SUPFAM" id="SSF55073">
    <property type="entry name" value="Nucleotide cyclase"/>
    <property type="match status" value="1"/>
</dbReference>
<dbReference type="InterPro" id="IPR029787">
    <property type="entry name" value="Nucleotide_cyclase"/>
</dbReference>
<comment type="caution">
    <text evidence="6">The sequence shown here is derived from an EMBL/GenBank/DDBJ whole genome shotgun (WGS) entry which is preliminary data.</text>
</comment>
<dbReference type="PROSITE" id="PS50887">
    <property type="entry name" value="GGDEF"/>
    <property type="match status" value="1"/>
</dbReference>
<dbReference type="InterPro" id="IPR000160">
    <property type="entry name" value="GGDEF_dom"/>
</dbReference>